<feature type="transmembrane region" description="Helical" evidence="6">
    <location>
        <begin position="152"/>
        <end position="171"/>
    </location>
</feature>
<feature type="transmembrane region" description="Helical" evidence="6">
    <location>
        <begin position="129"/>
        <end position="146"/>
    </location>
</feature>
<accession>A0ABD5ZKU8</accession>
<gene>
    <name evidence="7" type="ORF">ACFQJ4_01700</name>
</gene>
<dbReference type="InterPro" id="IPR022791">
    <property type="entry name" value="L-PG_synthase/AglD"/>
</dbReference>
<evidence type="ECO:0000256" key="2">
    <source>
        <dbReference type="ARBA" id="ARBA00022475"/>
    </source>
</evidence>
<evidence type="ECO:0000256" key="1">
    <source>
        <dbReference type="ARBA" id="ARBA00004651"/>
    </source>
</evidence>
<proteinExistence type="predicted"/>
<reference evidence="7 8" key="1">
    <citation type="journal article" date="2019" name="Int. J. Syst. Evol. Microbiol.">
        <title>The Global Catalogue of Microorganisms (GCM) 10K type strain sequencing project: providing services to taxonomists for standard genome sequencing and annotation.</title>
        <authorList>
            <consortium name="The Broad Institute Genomics Platform"/>
            <consortium name="The Broad Institute Genome Sequencing Center for Infectious Disease"/>
            <person name="Wu L."/>
            <person name="Ma J."/>
        </authorList>
    </citation>
    <scope>NUCLEOTIDE SEQUENCE [LARGE SCALE GENOMIC DNA]</scope>
    <source>
        <strain evidence="7 8">DT85</strain>
    </source>
</reference>
<evidence type="ECO:0000256" key="4">
    <source>
        <dbReference type="ARBA" id="ARBA00022989"/>
    </source>
</evidence>
<evidence type="ECO:0000256" key="6">
    <source>
        <dbReference type="SAM" id="Phobius"/>
    </source>
</evidence>
<evidence type="ECO:0000313" key="8">
    <source>
        <dbReference type="Proteomes" id="UP001596398"/>
    </source>
</evidence>
<dbReference type="RefSeq" id="WP_276235019.1">
    <property type="nucleotide sequence ID" value="NZ_CP119802.1"/>
</dbReference>
<keyword evidence="8" id="KW-1185">Reference proteome</keyword>
<evidence type="ECO:0000313" key="7">
    <source>
        <dbReference type="EMBL" id="MFC7234023.1"/>
    </source>
</evidence>
<comment type="caution">
    <text evidence="7">The sequence shown here is derived from an EMBL/GenBank/DDBJ whole genome shotgun (WGS) entry which is preliminary data.</text>
</comment>
<feature type="transmembrane region" description="Helical" evidence="6">
    <location>
        <begin position="255"/>
        <end position="278"/>
    </location>
</feature>
<dbReference type="Proteomes" id="UP001596398">
    <property type="component" value="Unassembled WGS sequence"/>
</dbReference>
<feature type="transmembrane region" description="Helical" evidence="6">
    <location>
        <begin position="35"/>
        <end position="55"/>
    </location>
</feature>
<organism evidence="7 8">
    <name type="scientific">Halosegnis marinus</name>
    <dbReference type="NCBI Taxonomy" id="3034023"/>
    <lineage>
        <taxon>Archaea</taxon>
        <taxon>Methanobacteriati</taxon>
        <taxon>Methanobacteriota</taxon>
        <taxon>Stenosarchaea group</taxon>
        <taxon>Halobacteria</taxon>
        <taxon>Halobacteriales</taxon>
        <taxon>Natronomonadaceae</taxon>
        <taxon>Halosegnis</taxon>
    </lineage>
</organism>
<comment type="subcellular location">
    <subcellularLocation>
        <location evidence="1">Cell membrane</location>
        <topology evidence="1">Multi-pass membrane protein</topology>
    </subcellularLocation>
</comment>
<evidence type="ECO:0000256" key="5">
    <source>
        <dbReference type="ARBA" id="ARBA00023136"/>
    </source>
</evidence>
<dbReference type="GO" id="GO:0005886">
    <property type="term" value="C:plasma membrane"/>
    <property type="evidence" value="ECO:0007669"/>
    <property type="project" value="UniProtKB-SubCell"/>
</dbReference>
<evidence type="ECO:0000256" key="3">
    <source>
        <dbReference type="ARBA" id="ARBA00022692"/>
    </source>
</evidence>
<protein>
    <submittedName>
        <fullName evidence="7">Lysylphosphatidylglycerol synthase domain-containing protein</fullName>
    </submittedName>
</protein>
<dbReference type="GeneID" id="79265685"/>
<name>A0ABD5ZKU8_9EURY</name>
<feature type="transmembrane region" description="Helical" evidence="6">
    <location>
        <begin position="312"/>
        <end position="331"/>
    </location>
</feature>
<keyword evidence="5 6" id="KW-0472">Membrane</keyword>
<keyword evidence="2" id="KW-1003">Cell membrane</keyword>
<dbReference type="AlphaFoldDB" id="A0ABD5ZKU8"/>
<dbReference type="Pfam" id="PF03706">
    <property type="entry name" value="LPG_synthase_TM"/>
    <property type="match status" value="1"/>
</dbReference>
<keyword evidence="3 6" id="KW-0812">Transmembrane</keyword>
<keyword evidence="4 6" id="KW-1133">Transmembrane helix</keyword>
<sequence>MRRLVRFLVGVALGGGALAAYVVFVGVEDVLARAATVTAGALAAVVLLVVAESVVDGVGVWASVRPLNGGLSPARSVQFALAGDFFDTLSPAGPVTSEPVMARFIGVATDTGYSDALGVRSVAKYVKSGAQLLLSGVLAVALLAGGSAPSEVLALLGAALVGLAVLGLALVRARAVVTAVVVAAVSPVVRRVSGLYRDDPHGRDFVAAAAERFWARALRFRESPGLVALIALGGLLEQVLTAGALWVALAGTGTIVALVPLVAVVPVPQAASVVPVPASLGAYDVLLAGVLVAMTGAPGVAAATAVLVVRAVALPVAIGGGGLAVAFLRGWTP</sequence>
<dbReference type="EMBL" id="JBHTAP010000001">
    <property type="protein sequence ID" value="MFC7234023.1"/>
    <property type="molecule type" value="Genomic_DNA"/>
</dbReference>